<dbReference type="InterPro" id="IPR008280">
    <property type="entry name" value="Tub_FtsZ_C"/>
</dbReference>
<dbReference type="GO" id="GO:0003924">
    <property type="term" value="F:GTPase activity"/>
    <property type="evidence" value="ECO:0007669"/>
    <property type="project" value="InterPro"/>
</dbReference>
<dbReference type="GO" id="GO:0048285">
    <property type="term" value="P:organelle fission"/>
    <property type="evidence" value="ECO:0007669"/>
    <property type="project" value="TreeGrafter"/>
</dbReference>
<dbReference type="InterPro" id="IPR020805">
    <property type="entry name" value="Cell_div_FtsZ_CS"/>
</dbReference>
<dbReference type="Gene3D" id="3.30.1330.20">
    <property type="entry name" value="Tubulin/FtsZ, C-terminal domain"/>
    <property type="match status" value="1"/>
</dbReference>
<dbReference type="EMBL" id="JBGBPQ010000024">
    <property type="protein sequence ID" value="KAL1500170.1"/>
    <property type="molecule type" value="Genomic_DNA"/>
</dbReference>
<dbReference type="GO" id="GO:0005525">
    <property type="term" value="F:GTP binding"/>
    <property type="evidence" value="ECO:0007669"/>
    <property type="project" value="UniProtKB-KW"/>
</dbReference>
<dbReference type="PROSITE" id="PS00227">
    <property type="entry name" value="TUBULIN"/>
    <property type="match status" value="1"/>
</dbReference>
<keyword evidence="2" id="KW-0547">Nucleotide-binding</keyword>
<keyword evidence="8" id="KW-1185">Reference proteome</keyword>
<evidence type="ECO:0000313" key="7">
    <source>
        <dbReference type="EMBL" id="KAL1500170.1"/>
    </source>
</evidence>
<sequence>MLAAVLVLPFHPPPALRPLPSAAACRARPCRMDVDDDIPNLRLRRKLELEGEDGAGAPRKLPPRLHAPSERPASPPAPRKHVKPSAKSASLFAATDGGLFEFGMMALGLDYASGTGPYSAKKATKDGTCKILCVGVGGGGGNTINRLVRGMDSDAPLAFMALNTDQQALDASLADETLVLGAHASRGLGAGGVPSVGRACAEEAAREISAAVEGVDMVFITAGMGGGTGSGAAPVVAEIARQHDCLTVGVVTKPFAFEGKKRMQQALEAIEKLEASVDILIVVDNNRLLEIVPDNYPLDDAFQLADEILRQGIIGISDIIVKPGLINVDFADVRSIMSHAGKALLGIGRGSGRHRAHDAAVAAVSSPLLDFPLEKAGAVVFTVAGGADLSLQEVNEVASVINSLVSPDANIIFGTSVDEDMSGEVAVTVVATRFGVVEDTSPSFS</sequence>
<dbReference type="FunFam" id="3.40.50.1440:FF:000001">
    <property type="entry name" value="Cell division protein FtsZ"/>
    <property type="match status" value="1"/>
</dbReference>
<dbReference type="PANTHER" id="PTHR30314">
    <property type="entry name" value="CELL DIVISION PROTEIN FTSZ-RELATED"/>
    <property type="match status" value="1"/>
</dbReference>
<evidence type="ECO:0000256" key="4">
    <source>
        <dbReference type="SAM" id="MobiDB-lite"/>
    </source>
</evidence>
<evidence type="ECO:0000256" key="1">
    <source>
        <dbReference type="ARBA" id="ARBA00009690"/>
    </source>
</evidence>
<dbReference type="GO" id="GO:0007017">
    <property type="term" value="P:microtubule-based process"/>
    <property type="evidence" value="ECO:0007669"/>
    <property type="project" value="InterPro"/>
</dbReference>
<protein>
    <recommendedName>
        <fullName evidence="9">Cell division protein FtsZ</fullName>
    </recommendedName>
</protein>
<evidence type="ECO:0000259" key="6">
    <source>
        <dbReference type="SMART" id="SM00865"/>
    </source>
</evidence>
<dbReference type="GO" id="GO:0005737">
    <property type="term" value="C:cytoplasm"/>
    <property type="evidence" value="ECO:0007669"/>
    <property type="project" value="TreeGrafter"/>
</dbReference>
<gene>
    <name evidence="7" type="ORF">AB1Y20_012839</name>
</gene>
<dbReference type="SMART" id="SM00864">
    <property type="entry name" value="Tubulin"/>
    <property type="match status" value="1"/>
</dbReference>
<dbReference type="InterPro" id="IPR003008">
    <property type="entry name" value="Tubulin_FtsZ_GTPase"/>
</dbReference>
<dbReference type="NCBIfam" id="TIGR00065">
    <property type="entry name" value="ftsZ"/>
    <property type="match status" value="1"/>
</dbReference>
<dbReference type="AlphaFoldDB" id="A0AB34IJS5"/>
<dbReference type="Pfam" id="PF00091">
    <property type="entry name" value="Tubulin"/>
    <property type="match status" value="1"/>
</dbReference>
<reference evidence="7 8" key="1">
    <citation type="journal article" date="2024" name="Science">
        <title>Giant polyketide synthase enzymes in the biosynthesis of giant marine polyether toxins.</title>
        <authorList>
            <person name="Fallon T.R."/>
            <person name="Shende V.V."/>
            <person name="Wierzbicki I.H."/>
            <person name="Pendleton A.L."/>
            <person name="Watervoot N.F."/>
            <person name="Auber R.P."/>
            <person name="Gonzalez D.J."/>
            <person name="Wisecaver J.H."/>
            <person name="Moore B.S."/>
        </authorList>
    </citation>
    <scope>NUCLEOTIDE SEQUENCE [LARGE SCALE GENOMIC DNA]</scope>
    <source>
        <strain evidence="7 8">12B1</strain>
    </source>
</reference>
<feature type="region of interest" description="Disordered" evidence="4">
    <location>
        <begin position="49"/>
        <end position="87"/>
    </location>
</feature>
<evidence type="ECO:0000256" key="2">
    <source>
        <dbReference type="ARBA" id="ARBA00022741"/>
    </source>
</evidence>
<dbReference type="HAMAP" id="MF_00909">
    <property type="entry name" value="FtsZ"/>
    <property type="match status" value="1"/>
</dbReference>
<dbReference type="SUPFAM" id="SSF55307">
    <property type="entry name" value="Tubulin C-terminal domain-like"/>
    <property type="match status" value="1"/>
</dbReference>
<dbReference type="SMART" id="SM00865">
    <property type="entry name" value="Tubulin_C"/>
    <property type="match status" value="1"/>
</dbReference>
<dbReference type="InterPro" id="IPR000158">
    <property type="entry name" value="Cell_div_FtsZ"/>
</dbReference>
<dbReference type="PROSITE" id="PS01134">
    <property type="entry name" value="FTSZ_1"/>
    <property type="match status" value="1"/>
</dbReference>
<dbReference type="GO" id="GO:0032153">
    <property type="term" value="C:cell division site"/>
    <property type="evidence" value="ECO:0007669"/>
    <property type="project" value="TreeGrafter"/>
</dbReference>
<dbReference type="InterPro" id="IPR017975">
    <property type="entry name" value="Tubulin_CS"/>
</dbReference>
<comment type="caution">
    <text evidence="7">The sequence shown here is derived from an EMBL/GenBank/DDBJ whole genome shotgun (WGS) entry which is preliminary data.</text>
</comment>
<comment type="similarity">
    <text evidence="1">Belongs to the FtsZ family.</text>
</comment>
<dbReference type="PROSITE" id="PS01135">
    <property type="entry name" value="FTSZ_2"/>
    <property type="match status" value="1"/>
</dbReference>
<accession>A0AB34IJS5</accession>
<evidence type="ECO:0008006" key="9">
    <source>
        <dbReference type="Google" id="ProtNLM"/>
    </source>
</evidence>
<feature type="domain" description="Tubulin/FtsZ GTPase" evidence="5">
    <location>
        <begin position="130"/>
        <end position="324"/>
    </location>
</feature>
<dbReference type="GO" id="GO:0005874">
    <property type="term" value="C:microtubule"/>
    <property type="evidence" value="ECO:0007669"/>
    <property type="project" value="InterPro"/>
</dbReference>
<dbReference type="InterPro" id="IPR037103">
    <property type="entry name" value="Tubulin/FtsZ-like_C"/>
</dbReference>
<dbReference type="CDD" id="cd02201">
    <property type="entry name" value="FtsZ_type1"/>
    <property type="match status" value="1"/>
</dbReference>
<dbReference type="InterPro" id="IPR036525">
    <property type="entry name" value="Tubulin/FtsZ_GTPase_sf"/>
</dbReference>
<evidence type="ECO:0000313" key="8">
    <source>
        <dbReference type="Proteomes" id="UP001515480"/>
    </source>
</evidence>
<dbReference type="Gene3D" id="3.40.50.1440">
    <property type="entry name" value="Tubulin/FtsZ, GTPase domain"/>
    <property type="match status" value="1"/>
</dbReference>
<dbReference type="SUPFAM" id="SSF52490">
    <property type="entry name" value="Tubulin nucleotide-binding domain-like"/>
    <property type="match status" value="1"/>
</dbReference>
<dbReference type="InterPro" id="IPR018316">
    <property type="entry name" value="Tubulin/FtsZ_2-layer-sand-dom"/>
</dbReference>
<feature type="domain" description="Tubulin/FtsZ 2-layer sandwich" evidence="6">
    <location>
        <begin position="326"/>
        <end position="443"/>
    </location>
</feature>
<evidence type="ECO:0000259" key="5">
    <source>
        <dbReference type="SMART" id="SM00864"/>
    </source>
</evidence>
<evidence type="ECO:0000256" key="3">
    <source>
        <dbReference type="ARBA" id="ARBA00023134"/>
    </source>
</evidence>
<name>A0AB34IJS5_PRYPA</name>
<organism evidence="7 8">
    <name type="scientific">Prymnesium parvum</name>
    <name type="common">Toxic golden alga</name>
    <dbReference type="NCBI Taxonomy" id="97485"/>
    <lineage>
        <taxon>Eukaryota</taxon>
        <taxon>Haptista</taxon>
        <taxon>Haptophyta</taxon>
        <taxon>Prymnesiophyceae</taxon>
        <taxon>Prymnesiales</taxon>
        <taxon>Prymnesiaceae</taxon>
        <taxon>Prymnesium</taxon>
    </lineage>
</organism>
<dbReference type="GO" id="GO:0051301">
    <property type="term" value="P:cell division"/>
    <property type="evidence" value="ECO:0007669"/>
    <property type="project" value="TreeGrafter"/>
</dbReference>
<dbReference type="Proteomes" id="UP001515480">
    <property type="component" value="Unassembled WGS sequence"/>
</dbReference>
<keyword evidence="3" id="KW-0342">GTP-binding</keyword>
<dbReference type="Pfam" id="PF12327">
    <property type="entry name" value="FtsZ_C"/>
    <property type="match status" value="1"/>
</dbReference>
<dbReference type="PRINTS" id="PR00423">
    <property type="entry name" value="CELLDVISFTSZ"/>
</dbReference>
<proteinExistence type="inferred from homology"/>
<dbReference type="InterPro" id="IPR045061">
    <property type="entry name" value="FtsZ/CetZ"/>
</dbReference>
<dbReference type="PANTHER" id="PTHR30314:SF3">
    <property type="entry name" value="MITOCHONDRIAL DIVISION PROTEIN FSZA"/>
    <property type="match status" value="1"/>
</dbReference>
<dbReference type="InterPro" id="IPR024757">
    <property type="entry name" value="FtsZ_C"/>
</dbReference>